<organism evidence="1 2">
    <name type="scientific">Colletotrichum gloeosporioides (strain Cg-14)</name>
    <name type="common">Anthracnose fungus</name>
    <name type="synonym">Glomerella cingulata</name>
    <dbReference type="NCBI Taxonomy" id="1237896"/>
    <lineage>
        <taxon>Eukaryota</taxon>
        <taxon>Fungi</taxon>
        <taxon>Dikarya</taxon>
        <taxon>Ascomycota</taxon>
        <taxon>Pezizomycotina</taxon>
        <taxon>Sordariomycetes</taxon>
        <taxon>Hypocreomycetidae</taxon>
        <taxon>Glomerellales</taxon>
        <taxon>Glomerellaceae</taxon>
        <taxon>Colletotrichum</taxon>
        <taxon>Colletotrichum gloeosporioides species complex</taxon>
    </lineage>
</organism>
<sequence>MALFIGDAFSRDEGCNIELLNINQAVVDSAFHVNGNCGVGLDDDQQLDPSNSLRKAGFC</sequence>
<evidence type="ECO:0000313" key="1">
    <source>
        <dbReference type="EMBL" id="EQB53874.1"/>
    </source>
</evidence>
<accession>T0KPB4</accession>
<name>T0KPB4_COLGC</name>
<comment type="caution">
    <text evidence="1">The sequence shown here is derived from an EMBL/GenBank/DDBJ whole genome shotgun (WGS) entry which is preliminary data.</text>
</comment>
<dbReference type="HOGENOM" id="CLU_2960614_0_0_1"/>
<gene>
    <name evidence="1" type="ORF">CGLO_06363</name>
</gene>
<dbReference type="Proteomes" id="UP000015530">
    <property type="component" value="Unassembled WGS sequence"/>
</dbReference>
<dbReference type="EMBL" id="AMYD01001288">
    <property type="protein sequence ID" value="EQB53874.1"/>
    <property type="molecule type" value="Genomic_DNA"/>
</dbReference>
<evidence type="ECO:0000313" key="2">
    <source>
        <dbReference type="Proteomes" id="UP000015530"/>
    </source>
</evidence>
<proteinExistence type="predicted"/>
<dbReference type="OrthoDB" id="4839885at2759"/>
<reference evidence="2" key="1">
    <citation type="journal article" date="2013" name="Mol. Plant Microbe Interact.">
        <title>Global aspects of pacC regulation of pathogenicity genes in Colletotrichum gloeosporioides as revealed by transcriptome analysis.</title>
        <authorList>
            <person name="Alkan N."/>
            <person name="Meng X."/>
            <person name="Friedlander G."/>
            <person name="Reuveni E."/>
            <person name="Sukno S."/>
            <person name="Sherman A."/>
            <person name="Thon M."/>
            <person name="Fluhr R."/>
            <person name="Prusky D."/>
        </authorList>
    </citation>
    <scope>NUCLEOTIDE SEQUENCE [LARGE SCALE GENOMIC DNA]</scope>
    <source>
        <strain evidence="2">Cg-14</strain>
    </source>
</reference>
<dbReference type="AlphaFoldDB" id="T0KPB4"/>
<protein>
    <submittedName>
        <fullName evidence="1">Uncharacterized protein</fullName>
    </submittedName>
</protein>